<dbReference type="Pfam" id="PF15902">
    <property type="entry name" value="Sortilin-Vps10"/>
    <property type="match status" value="1"/>
</dbReference>
<organism evidence="4 5">
    <name type="scientific">Paenibacillus amylolyticus</name>
    <dbReference type="NCBI Taxonomy" id="1451"/>
    <lineage>
        <taxon>Bacteria</taxon>
        <taxon>Bacillati</taxon>
        <taxon>Bacillota</taxon>
        <taxon>Bacilli</taxon>
        <taxon>Bacillales</taxon>
        <taxon>Paenibacillaceae</taxon>
        <taxon>Paenibacillus</taxon>
    </lineage>
</organism>
<evidence type="ECO:0000313" key="5">
    <source>
        <dbReference type="Proteomes" id="UP001254832"/>
    </source>
</evidence>
<accession>A0AAP5H5C9</accession>
<dbReference type="Pfam" id="PF02012">
    <property type="entry name" value="BNR"/>
    <property type="match status" value="1"/>
</dbReference>
<dbReference type="SUPFAM" id="SSF110296">
    <property type="entry name" value="Oligoxyloglucan reducing end-specific cellobiohydrolase"/>
    <property type="match status" value="1"/>
</dbReference>
<name>A0AAP5H5C9_PAEAM</name>
<dbReference type="PROSITE" id="PS51257">
    <property type="entry name" value="PROKAR_LIPOPROTEIN"/>
    <property type="match status" value="1"/>
</dbReference>
<dbReference type="Gene3D" id="2.130.10.10">
    <property type="entry name" value="YVTN repeat-like/Quinoprotein amine dehydrogenase"/>
    <property type="match status" value="2"/>
</dbReference>
<dbReference type="EMBL" id="JAVDTR010000007">
    <property type="protein sequence ID" value="MDR6724246.1"/>
    <property type="molecule type" value="Genomic_DNA"/>
</dbReference>
<dbReference type="AlphaFoldDB" id="A0AAP5H5C9"/>
<keyword evidence="2" id="KW-0732">Signal</keyword>
<reference evidence="4" key="1">
    <citation type="submission" date="2023-07" db="EMBL/GenBank/DDBJ databases">
        <title>Sorghum-associated microbial communities from plants grown in Nebraska, USA.</title>
        <authorList>
            <person name="Schachtman D."/>
        </authorList>
    </citation>
    <scope>NUCLEOTIDE SEQUENCE</scope>
    <source>
        <strain evidence="4">BE80</strain>
    </source>
</reference>
<sequence length="425" mass="46782">MRLHWIKIVQTALLTIGLAAVLAACTDSEVTPVAQPPQETDETGNTGQTLTVVPPVNSTEAADMAKYQIQTRLTDFQLLNSNGGLAWGVTRNALRLYYTQDEGVTWTNISPSENVQFPANPQYGQSIYFVDRTHGWIVREGMGGTDTIVLRTNNGGASWSLSSLSKTDKVTAISFVSPEKGWILTTVDTSIGKQDKKLYVTEDGGTTWKPMSEIDNDEQTGLGEIPTRGYTTGLTFSDANHGFLTVLDFGTPKLYVTTNGGEDWKVGASFFDRDKFSGCGNFGINSPQFFGREAKGAWMPLSCSTGDRTKFNGFFTDDGGKSWSLSTFSLNKQTGLNRNLAPTFLNANDGWTIHEGITYHTEDGGKTWNALPRSKVFDQIQEDYPEIVKIQMVSTKLGWVLVENTDTKRSLLLQTEDGGVRWKVL</sequence>
<dbReference type="Proteomes" id="UP001254832">
    <property type="component" value="Unassembled WGS sequence"/>
</dbReference>
<dbReference type="PANTHER" id="PTHR47199:SF2">
    <property type="entry name" value="PHOTOSYSTEM II STABILITY_ASSEMBLY FACTOR HCF136, CHLOROPLASTIC"/>
    <property type="match status" value="1"/>
</dbReference>
<feature type="domain" description="Sortilin N-terminal" evidence="3">
    <location>
        <begin position="95"/>
        <end position="213"/>
    </location>
</feature>
<gene>
    <name evidence="4" type="ORF">J2W91_002714</name>
</gene>
<proteinExistence type="predicted"/>
<feature type="signal peptide" evidence="2">
    <location>
        <begin position="1"/>
        <end position="23"/>
    </location>
</feature>
<dbReference type="InterPro" id="IPR036278">
    <property type="entry name" value="Sialidase_sf"/>
</dbReference>
<keyword evidence="1" id="KW-0677">Repeat</keyword>
<evidence type="ECO:0000313" key="4">
    <source>
        <dbReference type="EMBL" id="MDR6724246.1"/>
    </source>
</evidence>
<dbReference type="SUPFAM" id="SSF50939">
    <property type="entry name" value="Sialidases"/>
    <property type="match status" value="1"/>
</dbReference>
<feature type="chain" id="PRO_5042887474" evidence="2">
    <location>
        <begin position="24"/>
        <end position="425"/>
    </location>
</feature>
<protein>
    <submittedName>
        <fullName evidence="4">Photosystem II stability/assembly factor-like uncharacterized protein</fullName>
    </submittedName>
</protein>
<dbReference type="InterPro" id="IPR002860">
    <property type="entry name" value="BNR_rpt"/>
</dbReference>
<dbReference type="PANTHER" id="PTHR47199">
    <property type="entry name" value="PHOTOSYSTEM II STABILITY/ASSEMBLY FACTOR HCF136, CHLOROPLASTIC"/>
    <property type="match status" value="1"/>
</dbReference>
<evidence type="ECO:0000256" key="1">
    <source>
        <dbReference type="ARBA" id="ARBA00022737"/>
    </source>
</evidence>
<dbReference type="InterPro" id="IPR031778">
    <property type="entry name" value="Sortilin_N"/>
</dbReference>
<evidence type="ECO:0000256" key="2">
    <source>
        <dbReference type="SAM" id="SignalP"/>
    </source>
</evidence>
<dbReference type="InterPro" id="IPR015943">
    <property type="entry name" value="WD40/YVTN_repeat-like_dom_sf"/>
</dbReference>
<dbReference type="RefSeq" id="WP_310140269.1">
    <property type="nucleotide sequence ID" value="NZ_JAVDTR010000007.1"/>
</dbReference>
<evidence type="ECO:0000259" key="3">
    <source>
        <dbReference type="Pfam" id="PF15902"/>
    </source>
</evidence>
<comment type="caution">
    <text evidence="4">The sequence shown here is derived from an EMBL/GenBank/DDBJ whole genome shotgun (WGS) entry which is preliminary data.</text>
</comment>